<sequence length="68" mass="8217">MVFKDLCFEIMVEDTFGCRMVGNKELIVEDTFAVVAFMYLYLFLLSWYVLIHSIFLVWNLLSYCVYYF</sequence>
<dbReference type="Proteomes" id="UP001177021">
    <property type="component" value="Unassembled WGS sequence"/>
</dbReference>
<proteinExistence type="predicted"/>
<organism evidence="1 2">
    <name type="scientific">Trifolium pratense</name>
    <name type="common">Red clover</name>
    <dbReference type="NCBI Taxonomy" id="57577"/>
    <lineage>
        <taxon>Eukaryota</taxon>
        <taxon>Viridiplantae</taxon>
        <taxon>Streptophyta</taxon>
        <taxon>Embryophyta</taxon>
        <taxon>Tracheophyta</taxon>
        <taxon>Spermatophyta</taxon>
        <taxon>Magnoliopsida</taxon>
        <taxon>eudicotyledons</taxon>
        <taxon>Gunneridae</taxon>
        <taxon>Pentapetalae</taxon>
        <taxon>rosids</taxon>
        <taxon>fabids</taxon>
        <taxon>Fabales</taxon>
        <taxon>Fabaceae</taxon>
        <taxon>Papilionoideae</taxon>
        <taxon>50 kb inversion clade</taxon>
        <taxon>NPAAA clade</taxon>
        <taxon>Hologalegina</taxon>
        <taxon>IRL clade</taxon>
        <taxon>Trifolieae</taxon>
        <taxon>Trifolium</taxon>
    </lineage>
</organism>
<dbReference type="EMBL" id="CASHSV030000013">
    <property type="protein sequence ID" value="CAJ2637307.1"/>
    <property type="molecule type" value="Genomic_DNA"/>
</dbReference>
<gene>
    <name evidence="1" type="ORF">MILVUS5_LOCUS7679</name>
</gene>
<name>A0ACB0J202_TRIPR</name>
<protein>
    <submittedName>
        <fullName evidence="1">Uncharacterized protein</fullName>
    </submittedName>
</protein>
<keyword evidence="2" id="KW-1185">Reference proteome</keyword>
<reference evidence="1" key="1">
    <citation type="submission" date="2023-10" db="EMBL/GenBank/DDBJ databases">
        <authorList>
            <person name="Rodriguez Cubillos JULIANA M."/>
            <person name="De Vega J."/>
        </authorList>
    </citation>
    <scope>NUCLEOTIDE SEQUENCE</scope>
</reference>
<evidence type="ECO:0000313" key="1">
    <source>
        <dbReference type="EMBL" id="CAJ2637307.1"/>
    </source>
</evidence>
<accession>A0ACB0J202</accession>
<evidence type="ECO:0000313" key="2">
    <source>
        <dbReference type="Proteomes" id="UP001177021"/>
    </source>
</evidence>
<comment type="caution">
    <text evidence="1">The sequence shown here is derived from an EMBL/GenBank/DDBJ whole genome shotgun (WGS) entry which is preliminary data.</text>
</comment>